<feature type="region of interest" description="Disordered" evidence="1">
    <location>
        <begin position="142"/>
        <end position="161"/>
    </location>
</feature>
<protein>
    <submittedName>
        <fullName evidence="3">Uncharacterized protein</fullName>
    </submittedName>
</protein>
<organism evidence="3 4">
    <name type="scientific">Curtobacterium flaccumfaciens</name>
    <dbReference type="NCBI Taxonomy" id="2035"/>
    <lineage>
        <taxon>Bacteria</taxon>
        <taxon>Bacillati</taxon>
        <taxon>Actinomycetota</taxon>
        <taxon>Actinomycetes</taxon>
        <taxon>Micrococcales</taxon>
        <taxon>Microbacteriaceae</taxon>
        <taxon>Curtobacterium</taxon>
    </lineage>
</organism>
<accession>A0A4R6DG31</accession>
<feature type="transmembrane region" description="Helical" evidence="2">
    <location>
        <begin position="68"/>
        <end position="91"/>
    </location>
</feature>
<feature type="transmembrane region" description="Helical" evidence="2">
    <location>
        <begin position="111"/>
        <end position="136"/>
    </location>
</feature>
<feature type="transmembrane region" description="Helical" evidence="2">
    <location>
        <begin position="7"/>
        <end position="24"/>
    </location>
</feature>
<dbReference type="Proteomes" id="UP000295764">
    <property type="component" value="Unassembled WGS sequence"/>
</dbReference>
<evidence type="ECO:0000256" key="1">
    <source>
        <dbReference type="SAM" id="MobiDB-lite"/>
    </source>
</evidence>
<keyword evidence="2" id="KW-0812">Transmembrane</keyword>
<comment type="caution">
    <text evidence="3">The sequence shown here is derived from an EMBL/GenBank/DDBJ whole genome shotgun (WGS) entry which is preliminary data.</text>
</comment>
<feature type="compositionally biased region" description="Basic and acidic residues" evidence="1">
    <location>
        <begin position="142"/>
        <end position="152"/>
    </location>
</feature>
<evidence type="ECO:0000313" key="3">
    <source>
        <dbReference type="EMBL" id="TDN43646.1"/>
    </source>
</evidence>
<gene>
    <name evidence="3" type="ORF">EDF64_10774</name>
</gene>
<keyword evidence="2" id="KW-0472">Membrane</keyword>
<reference evidence="3 4" key="1">
    <citation type="submission" date="2019-03" db="EMBL/GenBank/DDBJ databases">
        <title>Genomic analyses of the natural microbiome of Caenorhabditis elegans.</title>
        <authorList>
            <person name="Samuel B."/>
        </authorList>
    </citation>
    <scope>NUCLEOTIDE SEQUENCE [LARGE SCALE GENOMIC DNA]</scope>
    <source>
        <strain evidence="3 4">JUb65</strain>
    </source>
</reference>
<proteinExistence type="predicted"/>
<sequence>MRAARIVLVVVGVLVIAFGAYVMVTTVRPNRIWGLATWLLGAVVLHDAILSPFVVAVGLLLRRTGRTVRVWALVVVQAAVVLGSVLALVVLPEIAAKHHGQKNPTVLPFDYGARLLAVEGVLLLVVVAVLVVAVVVGRRDDRGRDRDRDRGRAARAPENTG</sequence>
<dbReference type="OrthoDB" id="4950602at2"/>
<keyword evidence="2" id="KW-1133">Transmembrane helix</keyword>
<dbReference type="EMBL" id="SNVW01000007">
    <property type="protein sequence ID" value="TDN43646.1"/>
    <property type="molecule type" value="Genomic_DNA"/>
</dbReference>
<name>A0A4R6DG31_9MICO</name>
<dbReference type="AlphaFoldDB" id="A0A4R6DG31"/>
<evidence type="ECO:0000256" key="2">
    <source>
        <dbReference type="SAM" id="Phobius"/>
    </source>
</evidence>
<feature type="transmembrane region" description="Helical" evidence="2">
    <location>
        <begin position="36"/>
        <end position="61"/>
    </location>
</feature>
<dbReference type="RefSeq" id="WP_133520086.1">
    <property type="nucleotide sequence ID" value="NZ_SNVW01000007.1"/>
</dbReference>
<evidence type="ECO:0000313" key="4">
    <source>
        <dbReference type="Proteomes" id="UP000295764"/>
    </source>
</evidence>